<proteinExistence type="predicted"/>
<sequence length="652" mass="74388">MATSKKMKKTHVSHVHNKQLGSCSIARVPVEILAEILSHVLSPADILALARCNKYFCATLVNNPSTTFIWRKARECCVPYPVPDPTPNFTEASYAAFLFDGGQCEICGTDTRRMYYSFSLRARLCKKAGCLVDFRKKMKSHHLYHDIGPPEYIDLVRWMTPLEPQSIKNLIYVRESDWDEAVDEYNRVLHLPGALTEYVQTKQARADRLPIIMEVTAVKLIEWRDKRNAREEIVRVNNKETGARIASREGWPVWDLLQSASFSRLLHSKNLSFEKITDKDFDPIRPAIEREIVKNFETRERKQAEHAHQKRRSDVEEHYNRLRAAADKQVLPTLPEFRKLPIIKVLQSNPLDPKCTVAKNLEGSFVANVLRENLDQWRVSARASLARVLGFSDWKNISKKKLHPVDRLTARFKCKKCDKVPKKYLEHNCLDFAGACAHRCAHLNKKQRAKEIWDPTQFVPDQHVIDAVTQVLTLCDTVAEDAESLDKMEALGNCIQCLSCSSAILMNVQTLVRHCKRHETPQVAVLNAKEADRILQHPIEYGLATELWDMSHGAANAQNLKIASTAYGCRHCLQSRVYADGSAAVVDAHETQAPMATEQATLPPTESVCKLDRLAKKNKTYNFNGLRSHMKEKHGIVWFGDEDFFCLKDVNH</sequence>
<keyword evidence="2" id="KW-1185">Reference proteome</keyword>
<protein>
    <recommendedName>
        <fullName evidence="3">F-box domain-containing protein</fullName>
    </recommendedName>
</protein>
<accession>A0A1C7LUD4</accession>
<dbReference type="Proteomes" id="UP000092993">
    <property type="component" value="Unassembled WGS sequence"/>
</dbReference>
<dbReference type="OrthoDB" id="3220023at2759"/>
<dbReference type="InterPro" id="IPR036047">
    <property type="entry name" value="F-box-like_dom_sf"/>
</dbReference>
<dbReference type="CDD" id="cd09917">
    <property type="entry name" value="F-box_SF"/>
    <property type="match status" value="1"/>
</dbReference>
<reference evidence="1 2" key="1">
    <citation type="submission" date="2016-03" db="EMBL/GenBank/DDBJ databases">
        <title>Whole genome sequencing of Grifola frondosa 9006-11.</title>
        <authorList>
            <person name="Min B."/>
            <person name="Park H."/>
            <person name="Kim J.-G."/>
            <person name="Cho H."/>
            <person name="Oh Y.-L."/>
            <person name="Kong W.-S."/>
            <person name="Choi I.-G."/>
        </authorList>
    </citation>
    <scope>NUCLEOTIDE SEQUENCE [LARGE SCALE GENOMIC DNA]</scope>
    <source>
        <strain evidence="1 2">9006-11</strain>
    </source>
</reference>
<dbReference type="AlphaFoldDB" id="A0A1C7LUD4"/>
<evidence type="ECO:0000313" key="1">
    <source>
        <dbReference type="EMBL" id="OBZ67539.1"/>
    </source>
</evidence>
<dbReference type="OMA" id="ARCNKFF"/>
<dbReference type="SUPFAM" id="SSF81383">
    <property type="entry name" value="F-box domain"/>
    <property type="match status" value="1"/>
</dbReference>
<dbReference type="EMBL" id="LUGG01000023">
    <property type="protein sequence ID" value="OBZ67539.1"/>
    <property type="molecule type" value="Genomic_DNA"/>
</dbReference>
<comment type="caution">
    <text evidence="1">The sequence shown here is derived from an EMBL/GenBank/DDBJ whole genome shotgun (WGS) entry which is preliminary data.</text>
</comment>
<gene>
    <name evidence="1" type="ORF">A0H81_12447</name>
</gene>
<name>A0A1C7LUD4_GRIFR</name>
<evidence type="ECO:0000313" key="2">
    <source>
        <dbReference type="Proteomes" id="UP000092993"/>
    </source>
</evidence>
<evidence type="ECO:0008006" key="3">
    <source>
        <dbReference type="Google" id="ProtNLM"/>
    </source>
</evidence>
<organism evidence="1 2">
    <name type="scientific">Grifola frondosa</name>
    <name type="common">Maitake</name>
    <name type="synonym">Polyporus frondosus</name>
    <dbReference type="NCBI Taxonomy" id="5627"/>
    <lineage>
        <taxon>Eukaryota</taxon>
        <taxon>Fungi</taxon>
        <taxon>Dikarya</taxon>
        <taxon>Basidiomycota</taxon>
        <taxon>Agaricomycotina</taxon>
        <taxon>Agaricomycetes</taxon>
        <taxon>Polyporales</taxon>
        <taxon>Grifolaceae</taxon>
        <taxon>Grifola</taxon>
    </lineage>
</organism>